<dbReference type="Proteomes" id="UP000274504">
    <property type="component" value="Unassembled WGS sequence"/>
</dbReference>
<sequence length="698" mass="73962">AAESSFEEIRALVERRQAEVIQNIQRKSEEKHRALEDQLALIESERSLVREQCDQLNSLTDVRSISKGISYLNDKLDTIASLTEPRENAFLRYEDDPHVASEAAAVSDLPTTTSNNPQPGSAGFVDIARCLAAFGRITVSTTYPPLCTANLPEEMHVHLSAKASYQFVHFLPIILQAYDYHGEPQTIGKDPISVHFKDPNGREVSSVLVDNGDGSYEITLCPVSAGPHTLAVNILSRPIRGSPYTINVRRRQKPQWSIVDDSRNLIQPFAVAVLQSESTTHTDDSNISGVSVLLLDTGNSRLLVADAETGEIKSVLTGNDALKGQAATGMTLCPQGLWIVNWRANELMLLNLGTNEIVDRIKSPQFMEPTSVCYCPHTGRVLVADNGAGCVFACQNGEVHPIIGGGGSSVQTTANSSGSMRGTRKFERYVNDALRRVTGICVMSSGEIVLAAGSELRIYSSKGTSLGTLYAPLSSGSICLQPQPNPQPSTLTGSEIDSEGTCLPSALTQTSTPLRTVSCLAGSGSGNGGLSSAPGSTLALGSLRHSVGGSLIRPTSTMSSTNTTTSSALRGLFGGVSATQTSTDLGECLLASHTDRSRSVVIVFPEFAWRGAITETVENDDDGGDNGGSGSGGSGEELGASLMRQTRKQAYALEVEPGLRRLAGLAALPQGTPFSSSSHPCLVAVDLGGQSAHCLRFV</sequence>
<protein>
    <submittedName>
        <fullName evidence="6">Tripartite motif-containing protein 2</fullName>
    </submittedName>
</protein>
<accession>A0A158QBR4</accession>
<reference evidence="6" key="1">
    <citation type="submission" date="2016-04" db="UniProtKB">
        <authorList>
            <consortium name="WormBaseParasite"/>
        </authorList>
    </citation>
    <scope>IDENTIFICATION</scope>
</reference>
<dbReference type="SMART" id="SM00557">
    <property type="entry name" value="IG_FLMN"/>
    <property type="match status" value="1"/>
</dbReference>
<feature type="repeat" description="Filamin" evidence="1">
    <location>
        <begin position="188"/>
        <end position="248"/>
    </location>
</feature>
<evidence type="ECO:0000313" key="5">
    <source>
        <dbReference type="Proteomes" id="UP000274504"/>
    </source>
</evidence>
<dbReference type="WBParaSite" id="HDID_0000036501-mRNA-1">
    <property type="protein sequence ID" value="HDID_0000036501-mRNA-1"/>
    <property type="gene ID" value="HDID_0000036501"/>
</dbReference>
<dbReference type="Pfam" id="PF00630">
    <property type="entry name" value="Filamin"/>
    <property type="match status" value="1"/>
</dbReference>
<feature type="compositionally biased region" description="Gly residues" evidence="3">
    <location>
        <begin position="625"/>
        <end position="636"/>
    </location>
</feature>
<evidence type="ECO:0000313" key="6">
    <source>
        <dbReference type="WBParaSite" id="HDID_0000036501-mRNA-1"/>
    </source>
</evidence>
<keyword evidence="2" id="KW-0175">Coiled coil</keyword>
<dbReference type="STRING" id="6216.A0A158QBR4"/>
<dbReference type="Gene3D" id="2.120.10.30">
    <property type="entry name" value="TolB, C-terminal domain"/>
    <property type="match status" value="1"/>
</dbReference>
<dbReference type="OrthoDB" id="252722at2759"/>
<dbReference type="SUPFAM" id="SSF50969">
    <property type="entry name" value="YVTN repeat-like/Quinoprotein amine dehydrogenase"/>
    <property type="match status" value="1"/>
</dbReference>
<dbReference type="InterPro" id="IPR017868">
    <property type="entry name" value="Filamin/ABP280_repeat-like"/>
</dbReference>
<dbReference type="InterPro" id="IPR013783">
    <property type="entry name" value="Ig-like_fold"/>
</dbReference>
<proteinExistence type="predicted"/>
<evidence type="ECO:0000256" key="1">
    <source>
        <dbReference type="PROSITE-ProRule" id="PRU00087"/>
    </source>
</evidence>
<dbReference type="InterPro" id="IPR011042">
    <property type="entry name" value="6-blade_b-propeller_TolB-like"/>
</dbReference>
<evidence type="ECO:0000313" key="4">
    <source>
        <dbReference type="EMBL" id="VDL15700.1"/>
    </source>
</evidence>
<organism evidence="6">
    <name type="scientific">Hymenolepis diminuta</name>
    <name type="common">Rat tapeworm</name>
    <dbReference type="NCBI Taxonomy" id="6216"/>
    <lineage>
        <taxon>Eukaryota</taxon>
        <taxon>Metazoa</taxon>
        <taxon>Spiralia</taxon>
        <taxon>Lophotrochozoa</taxon>
        <taxon>Platyhelminthes</taxon>
        <taxon>Cestoda</taxon>
        <taxon>Eucestoda</taxon>
        <taxon>Cyclophyllidea</taxon>
        <taxon>Hymenolepididae</taxon>
        <taxon>Hymenolepis</taxon>
    </lineage>
</organism>
<dbReference type="InterPro" id="IPR014756">
    <property type="entry name" value="Ig_E-set"/>
</dbReference>
<gene>
    <name evidence="4" type="ORF">HDID_LOCUS366</name>
</gene>
<reference evidence="4 5" key="2">
    <citation type="submission" date="2018-11" db="EMBL/GenBank/DDBJ databases">
        <authorList>
            <consortium name="Pathogen Informatics"/>
        </authorList>
    </citation>
    <scope>NUCLEOTIDE SEQUENCE [LARGE SCALE GENOMIC DNA]</scope>
</reference>
<feature type="coiled-coil region" evidence="2">
    <location>
        <begin position="25"/>
        <end position="52"/>
    </location>
</feature>
<name>A0A158QBR4_HYMDI</name>
<dbReference type="SUPFAM" id="SSF81296">
    <property type="entry name" value="E set domains"/>
    <property type="match status" value="1"/>
</dbReference>
<evidence type="ECO:0000256" key="2">
    <source>
        <dbReference type="SAM" id="Coils"/>
    </source>
</evidence>
<dbReference type="EMBL" id="UYSG01000046">
    <property type="protein sequence ID" value="VDL15700.1"/>
    <property type="molecule type" value="Genomic_DNA"/>
</dbReference>
<evidence type="ECO:0000256" key="3">
    <source>
        <dbReference type="SAM" id="MobiDB-lite"/>
    </source>
</evidence>
<dbReference type="InterPro" id="IPR001298">
    <property type="entry name" value="Filamin/ABP280_rpt"/>
</dbReference>
<feature type="region of interest" description="Disordered" evidence="3">
    <location>
        <begin position="616"/>
        <end position="638"/>
    </location>
</feature>
<dbReference type="Gene3D" id="2.60.40.10">
    <property type="entry name" value="Immunoglobulins"/>
    <property type="match status" value="1"/>
</dbReference>
<dbReference type="AlphaFoldDB" id="A0A158QBR4"/>
<dbReference type="PROSITE" id="PS50194">
    <property type="entry name" value="FILAMIN_REPEAT"/>
    <property type="match status" value="1"/>
</dbReference>
<dbReference type="InterPro" id="IPR011044">
    <property type="entry name" value="Quino_amine_DH_bsu"/>
</dbReference>